<dbReference type="GO" id="GO:0010193">
    <property type="term" value="P:response to ozone"/>
    <property type="evidence" value="ECO:0007669"/>
    <property type="project" value="UniProtKB-ARBA"/>
</dbReference>
<comment type="subcellular location">
    <subcellularLocation>
        <location evidence="1">Nucleus</location>
    </subcellularLocation>
</comment>
<evidence type="ECO:0000313" key="8">
    <source>
        <dbReference type="EMBL" id="ESW07226.1"/>
    </source>
</evidence>
<keyword evidence="3" id="KW-0238">DNA-binding</keyword>
<dbReference type="GO" id="GO:0003700">
    <property type="term" value="F:DNA-binding transcription factor activity"/>
    <property type="evidence" value="ECO:0007669"/>
    <property type="project" value="InterPro"/>
</dbReference>
<dbReference type="SMR" id="V7ASP9"/>
<name>V7ASP9_PHAVU</name>
<dbReference type="InterPro" id="IPR036576">
    <property type="entry name" value="WRKY_dom_sf"/>
</dbReference>
<dbReference type="GO" id="GO:0005634">
    <property type="term" value="C:nucleus"/>
    <property type="evidence" value="ECO:0007669"/>
    <property type="project" value="UniProtKB-SubCell"/>
</dbReference>
<sequence length="369" mass="41278">MEESTKCEQVGVIGELMLGEELTKKLYSQLFPSSSVSSSSSSSTSSRDTNEVLIEKIISTMEKAIAMVNCMANVGESKAKNGSMMDSHCSFINGSPKSEVMEPEVEHRDVSKKRKTMPRRRDQVKVCLETAEGTKEDGYSWRKYGQKDILGAKFPRAYYRCTYRNIQGCLATKQVQKSDEDPMVNEITYIGRHTCTQASHLSKAVVSPSKTKTVIEENQHQTNQKNQPQQEKIEHPPEKIFSFGSQVEVKVEDLDHKQGIFPSFCFSSPSIGSENEDNSNIFPYSMIENNLMESFSPAFISPTTSESDMFCHWESTGLGQSVHSSTSDITDIVSTPTSVTNSPIMDFDFLLDKIDFDIDFPMATTELCT</sequence>
<evidence type="ECO:0000256" key="1">
    <source>
        <dbReference type="ARBA" id="ARBA00004123"/>
    </source>
</evidence>
<evidence type="ECO:0000259" key="7">
    <source>
        <dbReference type="PROSITE" id="PS50811"/>
    </source>
</evidence>
<dbReference type="GO" id="GO:0000976">
    <property type="term" value="F:transcription cis-regulatory region binding"/>
    <property type="evidence" value="ECO:0007669"/>
    <property type="project" value="TreeGrafter"/>
</dbReference>
<dbReference type="FunFam" id="2.20.25.80:FF:000009">
    <property type="entry name" value="WRKY transcription factor 53"/>
    <property type="match status" value="1"/>
</dbReference>
<dbReference type="Proteomes" id="UP000000226">
    <property type="component" value="Chromosome 10"/>
</dbReference>
<dbReference type="GO" id="GO:0042542">
    <property type="term" value="P:response to hydrogen peroxide"/>
    <property type="evidence" value="ECO:0007669"/>
    <property type="project" value="UniProtKB-ARBA"/>
</dbReference>
<dbReference type="GO" id="GO:0009751">
    <property type="term" value="P:response to salicylic acid"/>
    <property type="evidence" value="ECO:0007669"/>
    <property type="project" value="UniProtKB-ARBA"/>
</dbReference>
<keyword evidence="4" id="KW-0804">Transcription</keyword>
<dbReference type="EMBL" id="CM002297">
    <property type="protein sequence ID" value="ESW07226.1"/>
    <property type="molecule type" value="Genomic_DNA"/>
</dbReference>
<dbReference type="Pfam" id="PF03106">
    <property type="entry name" value="WRKY"/>
    <property type="match status" value="1"/>
</dbReference>
<keyword evidence="5" id="KW-0539">Nucleus</keyword>
<dbReference type="AlphaFoldDB" id="V7ASP9"/>
<dbReference type="GO" id="GO:0010150">
    <property type="term" value="P:leaf senescence"/>
    <property type="evidence" value="ECO:0007669"/>
    <property type="project" value="UniProtKB-ARBA"/>
</dbReference>
<accession>V7ASP9</accession>
<dbReference type="InterPro" id="IPR044810">
    <property type="entry name" value="WRKY_plant"/>
</dbReference>
<dbReference type="OMA" id="GLGENKH"/>
<proteinExistence type="inferred from homology"/>
<dbReference type="Gene3D" id="2.20.25.80">
    <property type="entry name" value="WRKY domain"/>
    <property type="match status" value="1"/>
</dbReference>
<dbReference type="SMART" id="SM00774">
    <property type="entry name" value="WRKY"/>
    <property type="match status" value="1"/>
</dbReference>
<dbReference type="eggNOG" id="ENOG502QPRM">
    <property type="taxonomic scope" value="Eukaryota"/>
</dbReference>
<gene>
    <name evidence="8" type="ORF">PHAVU_010G111900g</name>
</gene>
<protein>
    <recommendedName>
        <fullName evidence="7">WRKY domain-containing protein</fullName>
    </recommendedName>
</protein>
<evidence type="ECO:0000256" key="4">
    <source>
        <dbReference type="ARBA" id="ARBA00023163"/>
    </source>
</evidence>
<evidence type="ECO:0000313" key="9">
    <source>
        <dbReference type="Proteomes" id="UP000000226"/>
    </source>
</evidence>
<organism evidence="8 9">
    <name type="scientific">Phaseolus vulgaris</name>
    <name type="common">Kidney bean</name>
    <name type="synonym">French bean</name>
    <dbReference type="NCBI Taxonomy" id="3885"/>
    <lineage>
        <taxon>Eukaryota</taxon>
        <taxon>Viridiplantae</taxon>
        <taxon>Streptophyta</taxon>
        <taxon>Embryophyta</taxon>
        <taxon>Tracheophyta</taxon>
        <taxon>Spermatophyta</taxon>
        <taxon>Magnoliopsida</taxon>
        <taxon>eudicotyledons</taxon>
        <taxon>Gunneridae</taxon>
        <taxon>Pentapetalae</taxon>
        <taxon>rosids</taxon>
        <taxon>fabids</taxon>
        <taxon>Fabales</taxon>
        <taxon>Fabaceae</taxon>
        <taxon>Papilionoideae</taxon>
        <taxon>50 kb inversion clade</taxon>
        <taxon>NPAAA clade</taxon>
        <taxon>indigoferoid/millettioid clade</taxon>
        <taxon>Phaseoleae</taxon>
        <taxon>Phaseolus</taxon>
    </lineage>
</organism>
<dbReference type="STRING" id="3885.V7ASP9"/>
<evidence type="ECO:0000256" key="5">
    <source>
        <dbReference type="ARBA" id="ARBA00023242"/>
    </source>
</evidence>
<dbReference type="OrthoDB" id="1888929at2759"/>
<dbReference type="PROSITE" id="PS50811">
    <property type="entry name" value="WRKY"/>
    <property type="match status" value="1"/>
</dbReference>
<dbReference type="SUPFAM" id="SSF118290">
    <property type="entry name" value="WRKY DNA-binding domain"/>
    <property type="match status" value="1"/>
</dbReference>
<keyword evidence="2" id="KW-0805">Transcription regulation</keyword>
<dbReference type="PANTHER" id="PTHR32096:SF133">
    <property type="entry name" value="WRKY TRANSCRIPTION FACTOR 41-RELATED"/>
    <property type="match status" value="1"/>
</dbReference>
<feature type="domain" description="WRKY" evidence="7">
    <location>
        <begin position="130"/>
        <end position="193"/>
    </location>
</feature>
<keyword evidence="9" id="KW-1185">Reference proteome</keyword>
<comment type="similarity">
    <text evidence="6">Belongs to the WRKY group III family.</text>
</comment>
<evidence type="ECO:0000256" key="3">
    <source>
        <dbReference type="ARBA" id="ARBA00023125"/>
    </source>
</evidence>
<reference evidence="9" key="1">
    <citation type="journal article" date="2014" name="Nat. Genet.">
        <title>A reference genome for common bean and genome-wide analysis of dual domestications.</title>
        <authorList>
            <person name="Schmutz J."/>
            <person name="McClean P.E."/>
            <person name="Mamidi S."/>
            <person name="Wu G.A."/>
            <person name="Cannon S.B."/>
            <person name="Grimwood J."/>
            <person name="Jenkins J."/>
            <person name="Shu S."/>
            <person name="Song Q."/>
            <person name="Chavarro C."/>
            <person name="Torres-Torres M."/>
            <person name="Geffroy V."/>
            <person name="Moghaddam S.M."/>
            <person name="Gao D."/>
            <person name="Abernathy B."/>
            <person name="Barry K."/>
            <person name="Blair M."/>
            <person name="Brick M.A."/>
            <person name="Chovatia M."/>
            <person name="Gepts P."/>
            <person name="Goodstein D.M."/>
            <person name="Gonzales M."/>
            <person name="Hellsten U."/>
            <person name="Hyten D.L."/>
            <person name="Jia G."/>
            <person name="Kelly J.D."/>
            <person name="Kudrna D."/>
            <person name="Lee R."/>
            <person name="Richard M.M."/>
            <person name="Miklas P.N."/>
            <person name="Osorno J.M."/>
            <person name="Rodrigues J."/>
            <person name="Thareau V."/>
            <person name="Urrea C.A."/>
            <person name="Wang M."/>
            <person name="Yu Y."/>
            <person name="Zhang M."/>
            <person name="Wing R.A."/>
            <person name="Cregan P.B."/>
            <person name="Rokhsar D.S."/>
            <person name="Jackson S.A."/>
        </authorList>
    </citation>
    <scope>NUCLEOTIDE SEQUENCE [LARGE SCALE GENOMIC DNA]</scope>
    <source>
        <strain evidence="9">cv. G19833</strain>
    </source>
</reference>
<dbReference type="InterPro" id="IPR003657">
    <property type="entry name" value="WRKY_dom"/>
</dbReference>
<evidence type="ECO:0000256" key="6">
    <source>
        <dbReference type="ARBA" id="ARBA00060850"/>
    </source>
</evidence>
<evidence type="ECO:0000256" key="2">
    <source>
        <dbReference type="ARBA" id="ARBA00023015"/>
    </source>
</evidence>
<dbReference type="PANTHER" id="PTHR32096">
    <property type="entry name" value="WRKY TRANSCRIPTION FACTOR 30-RELATED-RELATED"/>
    <property type="match status" value="1"/>
</dbReference>
<dbReference type="Gramene" id="ESW07226">
    <property type="protein sequence ID" value="ESW07226"/>
    <property type="gene ID" value="PHAVU_010G111900g"/>
</dbReference>